<feature type="compositionally biased region" description="Acidic residues" evidence="1">
    <location>
        <begin position="96"/>
        <end position="106"/>
    </location>
</feature>
<dbReference type="GO" id="GO:0006368">
    <property type="term" value="P:transcription elongation by RNA polymerase II"/>
    <property type="evidence" value="ECO:0007669"/>
    <property type="project" value="InterPro"/>
</dbReference>
<organism evidence="2 3">
    <name type="scientific">Mycoemilia scoparia</name>
    <dbReference type="NCBI Taxonomy" id="417184"/>
    <lineage>
        <taxon>Eukaryota</taxon>
        <taxon>Fungi</taxon>
        <taxon>Fungi incertae sedis</taxon>
        <taxon>Zoopagomycota</taxon>
        <taxon>Kickxellomycotina</taxon>
        <taxon>Kickxellomycetes</taxon>
        <taxon>Kickxellales</taxon>
        <taxon>Kickxellaceae</taxon>
        <taxon>Mycoemilia</taxon>
    </lineage>
</organism>
<feature type="compositionally biased region" description="Basic and acidic residues" evidence="1">
    <location>
        <begin position="8"/>
        <end position="21"/>
    </location>
</feature>
<feature type="compositionally biased region" description="Basic and acidic residues" evidence="1">
    <location>
        <begin position="480"/>
        <end position="492"/>
    </location>
</feature>
<name>A0A9W7ZSX8_9FUNG</name>
<evidence type="ECO:0000256" key="1">
    <source>
        <dbReference type="SAM" id="MobiDB-lite"/>
    </source>
</evidence>
<comment type="caution">
    <text evidence="2">The sequence shown here is derived from an EMBL/GenBank/DDBJ whole genome shotgun (WGS) entry which is preliminary data.</text>
</comment>
<gene>
    <name evidence="2" type="ORF">H4219_005689</name>
</gene>
<dbReference type="AlphaFoldDB" id="A0A9W7ZSX8"/>
<dbReference type="PANTHER" id="PTHR23146:SF0">
    <property type="entry name" value="RNA POLYMERASE-ASSOCIATED PROTEIN LEO1"/>
    <property type="match status" value="1"/>
</dbReference>
<feature type="compositionally biased region" description="Acidic residues" evidence="1">
    <location>
        <begin position="453"/>
        <end position="463"/>
    </location>
</feature>
<dbReference type="InterPro" id="IPR007149">
    <property type="entry name" value="Leo1"/>
</dbReference>
<feature type="compositionally biased region" description="Acidic residues" evidence="1">
    <location>
        <begin position="54"/>
        <end position="65"/>
    </location>
</feature>
<evidence type="ECO:0000313" key="3">
    <source>
        <dbReference type="Proteomes" id="UP001150538"/>
    </source>
</evidence>
<feature type="compositionally biased region" description="Acidic residues" evidence="1">
    <location>
        <begin position="535"/>
        <end position="549"/>
    </location>
</feature>
<accession>A0A9W7ZSX8</accession>
<dbReference type="GO" id="GO:0016593">
    <property type="term" value="C:Cdc73/Paf1 complex"/>
    <property type="evidence" value="ECO:0007669"/>
    <property type="project" value="InterPro"/>
</dbReference>
<keyword evidence="3" id="KW-1185">Reference proteome</keyword>
<protein>
    <recommendedName>
        <fullName evidence="4">RNA polymerase-associated protein LEO1</fullName>
    </recommendedName>
</protein>
<dbReference type="Pfam" id="PF04004">
    <property type="entry name" value="Leo1"/>
    <property type="match status" value="1"/>
</dbReference>
<dbReference type="EMBL" id="JANBPU010000368">
    <property type="protein sequence ID" value="KAJ1912205.1"/>
    <property type="molecule type" value="Genomic_DNA"/>
</dbReference>
<feature type="compositionally biased region" description="Polar residues" evidence="1">
    <location>
        <begin position="282"/>
        <end position="293"/>
    </location>
</feature>
<dbReference type="OrthoDB" id="20844at2759"/>
<dbReference type="GO" id="GO:1990269">
    <property type="term" value="F:RNA polymerase II C-terminal domain phosphoserine binding"/>
    <property type="evidence" value="ECO:0007669"/>
    <property type="project" value="TreeGrafter"/>
</dbReference>
<dbReference type="PANTHER" id="PTHR23146">
    <property type="entry name" value="LEO1 PROTEIN"/>
    <property type="match status" value="1"/>
</dbReference>
<sequence>MDDLFGSDSDHSPQREADHNEILGNHHGNVDDEHQAGTASNNPSNDNNEQAADGLDELFGEDEKEADDHDNLGTTKENQSQDREGDVKKAKRAIIDDDDDDDEEEEAHSTTDIKDEGLFGSEEEEENDDDDEGLGTSEYKHFEEPEQPQKDVEIFETEVTLLKKVKPNDNKYILLGRWPNSLTLEAQPFEPEKHVDLLEAEHELNQKLQTGKKIPRNRIHQAYDSIRNAILWRKVVEKQTGAIKRQSNTRVIRWSDGSLTLMTGGGAHHNIESHPLAAPQPYDQSDGGSETTGSKIVANTLSHGPHYYYGLATSQEEEVMQTHFRFNDRWGITPGVLETRPGMVISQSLASSQVPVTTLSRTSGLSRKEKPIRFGTGGIFNVISEMHDNGAAKAQPAHHSGTKMFFGMENPELMAKQAEKEEAEREKALRKQERLKRLQEEREEKRMAYNQQEDYDDYDDEDLGAGGNEGGYSDEELGTDAERRASGNRQDRSQQYGARSQGPAVSRHARQRDRYYEDEVDDFVVSDNEQLEVGSVDEFEADREVDDLDNDHTSRDPKRKGHAHVALSDEDSDGQGHPDDESNVPTSAKRRRKLQLSDDEDEE</sequence>
<dbReference type="GO" id="GO:0032968">
    <property type="term" value="P:positive regulation of transcription elongation by RNA polymerase II"/>
    <property type="evidence" value="ECO:0007669"/>
    <property type="project" value="TreeGrafter"/>
</dbReference>
<feature type="compositionally biased region" description="Basic and acidic residues" evidence="1">
    <location>
        <begin position="79"/>
        <end position="88"/>
    </location>
</feature>
<feature type="region of interest" description="Disordered" evidence="1">
    <location>
        <begin position="265"/>
        <end position="293"/>
    </location>
</feature>
<evidence type="ECO:0008006" key="4">
    <source>
        <dbReference type="Google" id="ProtNLM"/>
    </source>
</evidence>
<feature type="compositionally biased region" description="Acidic residues" evidence="1">
    <location>
        <begin position="121"/>
        <end position="133"/>
    </location>
</feature>
<reference evidence="2" key="1">
    <citation type="submission" date="2022-07" db="EMBL/GenBank/DDBJ databases">
        <title>Phylogenomic reconstructions and comparative analyses of Kickxellomycotina fungi.</title>
        <authorList>
            <person name="Reynolds N.K."/>
            <person name="Stajich J.E."/>
            <person name="Barry K."/>
            <person name="Grigoriev I.V."/>
            <person name="Crous P."/>
            <person name="Smith M.E."/>
        </authorList>
    </citation>
    <scope>NUCLEOTIDE SEQUENCE</scope>
    <source>
        <strain evidence="2">NBRC 100468</strain>
    </source>
</reference>
<evidence type="ECO:0000313" key="2">
    <source>
        <dbReference type="EMBL" id="KAJ1912205.1"/>
    </source>
</evidence>
<feature type="compositionally biased region" description="Basic and acidic residues" evidence="1">
    <location>
        <begin position="107"/>
        <end position="117"/>
    </location>
</feature>
<feature type="region of interest" description="Disordered" evidence="1">
    <location>
        <begin position="1"/>
        <end position="148"/>
    </location>
</feature>
<feature type="region of interest" description="Disordered" evidence="1">
    <location>
        <begin position="441"/>
        <end position="603"/>
    </location>
</feature>
<dbReference type="Proteomes" id="UP001150538">
    <property type="component" value="Unassembled WGS sequence"/>
</dbReference>
<proteinExistence type="predicted"/>
<feature type="compositionally biased region" description="Basic and acidic residues" evidence="1">
    <location>
        <begin position="138"/>
        <end position="148"/>
    </location>
</feature>
<feature type="compositionally biased region" description="Polar residues" evidence="1">
    <location>
        <begin position="37"/>
        <end position="50"/>
    </location>
</feature>